<keyword evidence="13" id="KW-0560">Oxidoreductase</keyword>
<dbReference type="Gene3D" id="3.10.120.10">
    <property type="entry name" value="Cytochrome b5-like heme/steroid binding domain"/>
    <property type="match status" value="1"/>
</dbReference>
<evidence type="ECO:0000256" key="21">
    <source>
        <dbReference type="ARBA" id="ARBA00041901"/>
    </source>
</evidence>
<evidence type="ECO:0000256" key="8">
    <source>
        <dbReference type="ARBA" id="ARBA00022692"/>
    </source>
</evidence>
<name>A0A9N9YMK9_9HYPO</name>
<comment type="subcellular location">
    <subcellularLocation>
        <location evidence="2">Mitochondrion outer membrane</location>
        <topology evidence="2">Single-pass membrane protein</topology>
    </subcellularLocation>
</comment>
<protein>
    <recommendedName>
        <fullName evidence="20">NADH-cytochrome b5 reductase 1</fullName>
        <ecNumber evidence="5">1.6.2.2</ecNumber>
    </recommendedName>
    <alternativeName>
        <fullName evidence="21">Microsomal cytochrome b reductase</fullName>
    </alternativeName>
</protein>
<comment type="pathway">
    <text evidence="3">Protein modification; peptidyl-diphthamide biosynthesis.</text>
</comment>
<evidence type="ECO:0000313" key="30">
    <source>
        <dbReference type="Proteomes" id="UP000696573"/>
    </source>
</evidence>
<keyword evidence="16" id="KW-0496">Mitochondrion</keyword>
<dbReference type="GO" id="GO:0005741">
    <property type="term" value="C:mitochondrial outer membrane"/>
    <property type="evidence" value="ECO:0007669"/>
    <property type="project" value="UniProtKB-SubCell"/>
</dbReference>
<dbReference type="InterPro" id="IPR017927">
    <property type="entry name" value="FAD-bd_FR_type"/>
</dbReference>
<dbReference type="OrthoDB" id="432685at2759"/>
<evidence type="ECO:0000259" key="27">
    <source>
        <dbReference type="PROSITE" id="PS50255"/>
    </source>
</evidence>
<gene>
    <name evidence="29" type="ORF">CRHIZ90672A_00016303</name>
</gene>
<evidence type="ECO:0000256" key="23">
    <source>
        <dbReference type="ARBA" id="ARBA00049138"/>
    </source>
</evidence>
<keyword evidence="6 25" id="KW-0349">Heme</keyword>
<feature type="binding site" evidence="24">
    <location>
        <position position="170"/>
    </location>
    <ligand>
        <name>FAD</name>
        <dbReference type="ChEBI" id="CHEBI:57692"/>
    </ligand>
</feature>
<dbReference type="FunFam" id="3.40.50.80:FF:000019">
    <property type="entry name" value="NADH-cytochrome b5 reductase"/>
    <property type="match status" value="1"/>
</dbReference>
<comment type="subunit">
    <text evidence="19">Monomer. Component of the 2-(3-amino-3-carboxypropyl)histidine synthase complex composed of DPH1, DPH2, DPH3 and a NADH-dependent reductase, predominantly CBR1.</text>
</comment>
<evidence type="ECO:0000259" key="28">
    <source>
        <dbReference type="PROSITE" id="PS51384"/>
    </source>
</evidence>
<feature type="region of interest" description="Disordered" evidence="26">
    <location>
        <begin position="81"/>
        <end position="103"/>
    </location>
</feature>
<dbReference type="GO" id="GO:0005783">
    <property type="term" value="C:endoplasmic reticulum"/>
    <property type="evidence" value="ECO:0007669"/>
    <property type="project" value="TreeGrafter"/>
</dbReference>
<evidence type="ECO:0000256" key="14">
    <source>
        <dbReference type="ARBA" id="ARBA00023004"/>
    </source>
</evidence>
<comment type="cofactor">
    <cofactor evidence="1 24">
        <name>FAD</name>
        <dbReference type="ChEBI" id="CHEBI:57692"/>
    </cofactor>
</comment>
<evidence type="ECO:0000256" key="24">
    <source>
        <dbReference type="PIRSR" id="PIRSR601834-1"/>
    </source>
</evidence>
<comment type="similarity">
    <text evidence="4">Belongs to the flavoprotein pyridine nucleotide cytochrome reductase family.</text>
</comment>
<evidence type="ECO:0000256" key="5">
    <source>
        <dbReference type="ARBA" id="ARBA00012011"/>
    </source>
</evidence>
<keyword evidence="30" id="KW-1185">Reference proteome</keyword>
<dbReference type="PANTHER" id="PTHR19370:SF178">
    <property type="entry name" value="CYTOCHROME-B5 REDUCTASE"/>
    <property type="match status" value="1"/>
</dbReference>
<dbReference type="EC" id="1.6.2.2" evidence="5"/>
<accession>A0A9N9YMK9</accession>
<dbReference type="GO" id="GO:0090524">
    <property type="term" value="F:cytochrome-b5 reductase activity, acting on NADH"/>
    <property type="evidence" value="ECO:0007669"/>
    <property type="project" value="UniProtKB-EC"/>
</dbReference>
<dbReference type="EMBL" id="CABFNQ020000679">
    <property type="protein sequence ID" value="CAH0022493.1"/>
    <property type="molecule type" value="Genomic_DNA"/>
</dbReference>
<comment type="function">
    <text evidence="18">NADH-dependent reductase for DPH3 and cytochrome b5. Required for the first step of diphthamide biosynthesis, a post-translational modification of histidine which occurs in elongation factor 2. DPH1 and DPH2 transfer a 3-amino-3-carboxypropyl (ACP) group from S-adenosyl-L-methionine (SAM) to a histidine residue, the reaction is assisted by a reduction system comprising DPH3 and a NADH-dependent reductase, predominantly CBR1. By reducing DPH3, also involved in the formation of the tRNA wobble base modification mcm5s 2U (5-methoxycarbonylmethyl-2-thiouridine), mediated by the elongator complex. The cytochrome b5/NADH cytochrome b5 reductase electron transfer system supports the catalytic activity of several sterol biosynthetic enzymes.</text>
</comment>
<evidence type="ECO:0000256" key="12">
    <source>
        <dbReference type="ARBA" id="ARBA00022989"/>
    </source>
</evidence>
<dbReference type="Gene3D" id="2.40.30.10">
    <property type="entry name" value="Translation factors"/>
    <property type="match status" value="1"/>
</dbReference>
<evidence type="ECO:0000256" key="11">
    <source>
        <dbReference type="ARBA" id="ARBA00022827"/>
    </source>
</evidence>
<comment type="caution">
    <text evidence="29">The sequence shown here is derived from an EMBL/GenBank/DDBJ whole genome shotgun (WGS) entry which is preliminary data.</text>
</comment>
<dbReference type="PRINTS" id="PR00363">
    <property type="entry name" value="CYTOCHROMEB5"/>
</dbReference>
<dbReference type="InterPro" id="IPR018506">
    <property type="entry name" value="Cyt_B5_heme-BS"/>
</dbReference>
<evidence type="ECO:0000256" key="17">
    <source>
        <dbReference type="ARBA" id="ARBA00023136"/>
    </source>
</evidence>
<dbReference type="InterPro" id="IPR036400">
    <property type="entry name" value="Cyt_B5-like_heme/steroid_sf"/>
</dbReference>
<organism evidence="29 30">
    <name type="scientific">Clonostachys rhizophaga</name>
    <dbReference type="NCBI Taxonomy" id="160324"/>
    <lineage>
        <taxon>Eukaryota</taxon>
        <taxon>Fungi</taxon>
        <taxon>Dikarya</taxon>
        <taxon>Ascomycota</taxon>
        <taxon>Pezizomycotina</taxon>
        <taxon>Sordariomycetes</taxon>
        <taxon>Hypocreomycetidae</taxon>
        <taxon>Hypocreales</taxon>
        <taxon>Bionectriaceae</taxon>
        <taxon>Clonostachys</taxon>
    </lineage>
</organism>
<evidence type="ECO:0000256" key="1">
    <source>
        <dbReference type="ARBA" id="ARBA00001974"/>
    </source>
</evidence>
<feature type="binding site" evidence="24">
    <location>
        <position position="236"/>
    </location>
    <ligand>
        <name>FAD</name>
        <dbReference type="ChEBI" id="CHEBI:57692"/>
    </ligand>
</feature>
<keyword evidence="12" id="KW-1133">Transmembrane helix</keyword>
<dbReference type="SMART" id="SM01117">
    <property type="entry name" value="Cyt-b5"/>
    <property type="match status" value="1"/>
</dbReference>
<comment type="catalytic activity">
    <reaction evidence="23">
        <text>2 Fe(3+)-[Dph3] + NADH = 2 Fe(2+)-[Dph3] + NAD(+) + H(+)</text>
        <dbReference type="Rhea" id="RHEA:71231"/>
        <dbReference type="Rhea" id="RHEA-COMP:18002"/>
        <dbReference type="Rhea" id="RHEA-COMP:18003"/>
        <dbReference type="ChEBI" id="CHEBI:15378"/>
        <dbReference type="ChEBI" id="CHEBI:29033"/>
        <dbReference type="ChEBI" id="CHEBI:29034"/>
        <dbReference type="ChEBI" id="CHEBI:57540"/>
        <dbReference type="ChEBI" id="CHEBI:57945"/>
        <dbReference type="ChEBI" id="CHEBI:83228"/>
    </reaction>
    <physiologicalReaction direction="left-to-right" evidence="23">
        <dbReference type="Rhea" id="RHEA:71232"/>
    </physiologicalReaction>
</comment>
<comment type="catalytic activity">
    <reaction evidence="22">
        <text>2 Fe(III)-[cytochrome b5] + NADH = 2 Fe(II)-[cytochrome b5] + NAD(+) + H(+)</text>
        <dbReference type="Rhea" id="RHEA:46680"/>
        <dbReference type="Rhea" id="RHEA-COMP:10438"/>
        <dbReference type="Rhea" id="RHEA-COMP:10439"/>
        <dbReference type="ChEBI" id="CHEBI:15378"/>
        <dbReference type="ChEBI" id="CHEBI:29033"/>
        <dbReference type="ChEBI" id="CHEBI:29034"/>
        <dbReference type="ChEBI" id="CHEBI:57540"/>
        <dbReference type="ChEBI" id="CHEBI:57945"/>
        <dbReference type="EC" id="1.6.2.2"/>
    </reaction>
</comment>
<sequence length="359" mass="39294">MAPPTVSLDEVSKHNNENDAWLVISNRVYDVTSFLEDHPGGAEILLEEAGKDATESFEDVGHSEEARELLENMLIGQLANSQNHTRKEDKDGPHSPTANLPAAGERPASLFQLDPQQWHKLSLRGKTAVSPNVFQFRFNLPVAGKPLGLPVGQHIMVRAFISGENVSRSYTPISDDNDLGYMDLLIKVYPKGAMTKHLESLTPGDEVEFRGPKGNMEYSRGYAAEIGMIAGGTGITPMYQLIRAVCLNPMDDTAVSLLYANNSLSDILLRKELDSLAKQFPHKFQVHYILVHPPPGWTGSFGYVTGDLLRSRLPGPSNDARILMCGPPPMLSAIGIAIASLGYQRAGVPSRMPDEVFSF</sequence>
<evidence type="ECO:0000256" key="7">
    <source>
        <dbReference type="ARBA" id="ARBA00022630"/>
    </source>
</evidence>
<evidence type="ECO:0000313" key="29">
    <source>
        <dbReference type="EMBL" id="CAH0022493.1"/>
    </source>
</evidence>
<evidence type="ECO:0000256" key="6">
    <source>
        <dbReference type="ARBA" id="ARBA00022617"/>
    </source>
</evidence>
<dbReference type="Pfam" id="PF00970">
    <property type="entry name" value="FAD_binding_6"/>
    <property type="match status" value="1"/>
</dbReference>
<dbReference type="FunFam" id="2.40.30.10:FF:000032">
    <property type="entry name" value="NADH-cytochrome b5 reductase"/>
    <property type="match status" value="1"/>
</dbReference>
<feature type="binding site" evidence="24">
    <location>
        <position position="185"/>
    </location>
    <ligand>
        <name>FAD</name>
        <dbReference type="ChEBI" id="CHEBI:57692"/>
    </ligand>
</feature>
<dbReference type="GO" id="GO:0020037">
    <property type="term" value="F:heme binding"/>
    <property type="evidence" value="ECO:0007669"/>
    <property type="project" value="UniProtKB-UniRule"/>
</dbReference>
<keyword evidence="7 24" id="KW-0285">Flavoprotein</keyword>
<keyword evidence="17" id="KW-0472">Membrane</keyword>
<dbReference type="InterPro" id="IPR017938">
    <property type="entry name" value="Riboflavin_synthase-like_b-brl"/>
</dbReference>
<keyword evidence="8" id="KW-0812">Transmembrane</keyword>
<dbReference type="InterPro" id="IPR008333">
    <property type="entry name" value="Cbr1-like_FAD-bd_dom"/>
</dbReference>
<evidence type="ECO:0000256" key="13">
    <source>
        <dbReference type="ARBA" id="ARBA00023002"/>
    </source>
</evidence>
<keyword evidence="9 25" id="KW-0479">Metal-binding</keyword>
<dbReference type="Pfam" id="PF00175">
    <property type="entry name" value="NAD_binding_1"/>
    <property type="match status" value="1"/>
</dbReference>
<feature type="binding site" evidence="24">
    <location>
        <position position="168"/>
    </location>
    <ligand>
        <name>FAD</name>
        <dbReference type="ChEBI" id="CHEBI:57692"/>
    </ligand>
</feature>
<dbReference type="SUPFAM" id="SSF63380">
    <property type="entry name" value="Riboflavin synthase domain-like"/>
    <property type="match status" value="1"/>
</dbReference>
<evidence type="ECO:0000256" key="18">
    <source>
        <dbReference type="ARBA" id="ARBA00037104"/>
    </source>
</evidence>
<evidence type="ECO:0000256" key="25">
    <source>
        <dbReference type="RuleBase" id="RU362121"/>
    </source>
</evidence>
<dbReference type="PROSITE" id="PS50255">
    <property type="entry name" value="CYTOCHROME_B5_2"/>
    <property type="match status" value="1"/>
</dbReference>
<dbReference type="SUPFAM" id="SSF55856">
    <property type="entry name" value="Cytochrome b5-like heme/steroid binding domain"/>
    <property type="match status" value="1"/>
</dbReference>
<reference evidence="29" key="1">
    <citation type="submission" date="2021-10" db="EMBL/GenBank/DDBJ databases">
        <authorList>
            <person name="Piombo E."/>
        </authorList>
    </citation>
    <scope>NUCLEOTIDE SEQUENCE</scope>
</reference>
<dbReference type="SUPFAM" id="SSF52343">
    <property type="entry name" value="Ferredoxin reductase-like, C-terminal NADP-linked domain"/>
    <property type="match status" value="1"/>
</dbReference>
<keyword evidence="11 24" id="KW-0274">FAD</keyword>
<evidence type="ECO:0000256" key="9">
    <source>
        <dbReference type="ARBA" id="ARBA00022723"/>
    </source>
</evidence>
<dbReference type="PRINTS" id="PR00371">
    <property type="entry name" value="FPNCR"/>
</dbReference>
<evidence type="ECO:0000256" key="26">
    <source>
        <dbReference type="SAM" id="MobiDB-lite"/>
    </source>
</evidence>
<feature type="binding site" evidence="24">
    <location>
        <position position="187"/>
    </location>
    <ligand>
        <name>FAD</name>
        <dbReference type="ChEBI" id="CHEBI:57692"/>
    </ligand>
</feature>
<keyword evidence="14 25" id="KW-0408">Iron</keyword>
<dbReference type="InterPro" id="IPR039261">
    <property type="entry name" value="FNR_nucleotide-bd"/>
</dbReference>
<dbReference type="InterPro" id="IPR001433">
    <property type="entry name" value="OxRdtase_FAD/NAD-bd"/>
</dbReference>
<comment type="similarity">
    <text evidence="25">Belongs to the cytochrome b5 family.</text>
</comment>
<dbReference type="FunFam" id="3.10.120.10:FF:000002">
    <property type="entry name" value="Cytochrome b5 type B"/>
    <property type="match status" value="1"/>
</dbReference>
<keyword evidence="10" id="KW-1000">Mitochondrion outer membrane</keyword>
<evidence type="ECO:0000256" key="10">
    <source>
        <dbReference type="ARBA" id="ARBA00022787"/>
    </source>
</evidence>
<dbReference type="InterPro" id="IPR001834">
    <property type="entry name" value="CBR-like"/>
</dbReference>
<keyword evidence="15" id="KW-0520">NAD</keyword>
<dbReference type="PRINTS" id="PR00406">
    <property type="entry name" value="CYTB5RDTASE"/>
</dbReference>
<evidence type="ECO:0000256" key="4">
    <source>
        <dbReference type="ARBA" id="ARBA00006105"/>
    </source>
</evidence>
<dbReference type="InterPro" id="IPR001709">
    <property type="entry name" value="Flavoprot_Pyr_Nucl_cyt_Rdtase"/>
</dbReference>
<feature type="domain" description="FAD-binding FR-type" evidence="28">
    <location>
        <begin position="116"/>
        <end position="219"/>
    </location>
</feature>
<dbReference type="Proteomes" id="UP000696573">
    <property type="component" value="Unassembled WGS sequence"/>
</dbReference>
<evidence type="ECO:0000256" key="2">
    <source>
        <dbReference type="ARBA" id="ARBA00004572"/>
    </source>
</evidence>
<dbReference type="PROSITE" id="PS00191">
    <property type="entry name" value="CYTOCHROME_B5_1"/>
    <property type="match status" value="1"/>
</dbReference>
<evidence type="ECO:0000256" key="20">
    <source>
        <dbReference type="ARBA" id="ARBA00039438"/>
    </source>
</evidence>
<proteinExistence type="inferred from homology"/>
<dbReference type="AlphaFoldDB" id="A0A9N9YMK9"/>
<feature type="binding site" evidence="24">
    <location>
        <position position="194"/>
    </location>
    <ligand>
        <name>FAD</name>
        <dbReference type="ChEBI" id="CHEBI:57692"/>
    </ligand>
</feature>
<dbReference type="InterPro" id="IPR001199">
    <property type="entry name" value="Cyt_B5-like_heme/steroid-bd"/>
</dbReference>
<dbReference type="CDD" id="cd06183">
    <property type="entry name" value="cyt_b5_reduct_like"/>
    <property type="match status" value="1"/>
</dbReference>
<evidence type="ECO:0000256" key="15">
    <source>
        <dbReference type="ARBA" id="ARBA00023027"/>
    </source>
</evidence>
<evidence type="ECO:0000256" key="16">
    <source>
        <dbReference type="ARBA" id="ARBA00023128"/>
    </source>
</evidence>
<evidence type="ECO:0000256" key="3">
    <source>
        <dbReference type="ARBA" id="ARBA00005156"/>
    </source>
</evidence>
<feature type="domain" description="Cytochrome b5 heme-binding" evidence="27">
    <location>
        <begin position="3"/>
        <end position="79"/>
    </location>
</feature>
<dbReference type="Gene3D" id="3.40.50.80">
    <property type="entry name" value="Nucleotide-binding domain of ferredoxin-NADP reductase (FNR) module"/>
    <property type="match status" value="1"/>
</dbReference>
<evidence type="ECO:0000256" key="22">
    <source>
        <dbReference type="ARBA" id="ARBA00047682"/>
    </source>
</evidence>
<dbReference type="PROSITE" id="PS51384">
    <property type="entry name" value="FAD_FR"/>
    <property type="match status" value="1"/>
</dbReference>
<dbReference type="PANTHER" id="PTHR19370">
    <property type="entry name" value="NADH-CYTOCHROME B5 REDUCTASE"/>
    <property type="match status" value="1"/>
</dbReference>
<evidence type="ECO:0000256" key="19">
    <source>
        <dbReference type="ARBA" id="ARBA00038836"/>
    </source>
</evidence>
<dbReference type="Pfam" id="PF00173">
    <property type="entry name" value="Cyt-b5"/>
    <property type="match status" value="1"/>
</dbReference>
<dbReference type="GO" id="GO:0046872">
    <property type="term" value="F:metal ion binding"/>
    <property type="evidence" value="ECO:0007669"/>
    <property type="project" value="UniProtKB-UniRule"/>
</dbReference>